<dbReference type="PANTHER" id="PTHR31951:SF25">
    <property type="entry name" value="PROLAMIN-LIKE DOMAIN-CONTAINING PROTEIN"/>
    <property type="match status" value="1"/>
</dbReference>
<evidence type="ECO:0000256" key="4">
    <source>
        <dbReference type="ARBA" id="ARBA00023125"/>
    </source>
</evidence>
<evidence type="ECO:0000256" key="6">
    <source>
        <dbReference type="ARBA" id="ARBA00023242"/>
    </source>
</evidence>
<dbReference type="GO" id="GO:0000987">
    <property type="term" value="F:cis-regulatory region sequence-specific DNA binding"/>
    <property type="evidence" value="ECO:0007669"/>
    <property type="project" value="InterPro"/>
</dbReference>
<keyword evidence="6" id="KW-0539">Nucleus</keyword>
<dbReference type="EMBL" id="CP133617">
    <property type="protein sequence ID" value="WMV33816.1"/>
    <property type="molecule type" value="Genomic_DNA"/>
</dbReference>
<dbReference type="AlphaFoldDB" id="A0AAF0TV59"/>
<evidence type="ECO:0000256" key="5">
    <source>
        <dbReference type="ARBA" id="ARBA00023163"/>
    </source>
</evidence>
<feature type="domain" description="MADS-box" evidence="7">
    <location>
        <begin position="1"/>
        <end position="61"/>
    </location>
</feature>
<dbReference type="InterPro" id="IPR033897">
    <property type="entry name" value="SRF-like_MADS-box"/>
</dbReference>
<dbReference type="PRINTS" id="PR00404">
    <property type="entry name" value="MADSDOMAIN"/>
</dbReference>
<dbReference type="Gene3D" id="3.40.1810.10">
    <property type="entry name" value="Transcription factor, MADS-box"/>
    <property type="match status" value="1"/>
</dbReference>
<sequence length="301" mass="33996">MDRNKIVMKKIEDPGAREQFYSKRKGSIVKKSNELGVLCDTDIALLMFSPTGEVTIYSSGESFEDIMINAMKQPDELNRRSTPNPDEEAHMEKLNEVKQTLSEAQEKISSYEPQVENINTVEEADAYNQYLLGAMERIQRSKAKLLANQEFLQRNENVAMASVNAEDMAAAGLAIEDSYGLDIYDDINDYAKDLLNSPLYSNPDYKPTLSPESHPEFHVEVKECLQNISDDCGVIIFNKIFDNGKYTDVDECCAQLLTLGKKCHHTIIESTIDSPEMKGVNKTAVWINSDNLWKKCSFVSH</sequence>
<evidence type="ECO:0000256" key="2">
    <source>
        <dbReference type="ARBA" id="ARBA00022729"/>
    </source>
</evidence>
<evidence type="ECO:0000256" key="1">
    <source>
        <dbReference type="ARBA" id="ARBA00004123"/>
    </source>
</evidence>
<gene>
    <name evidence="8" type="ORF">MTR67_027201</name>
</gene>
<dbReference type="InterPro" id="IPR036879">
    <property type="entry name" value="TF_MADSbox_sf"/>
</dbReference>
<dbReference type="GO" id="GO:0045944">
    <property type="term" value="P:positive regulation of transcription by RNA polymerase II"/>
    <property type="evidence" value="ECO:0007669"/>
    <property type="project" value="InterPro"/>
</dbReference>
<dbReference type="SMART" id="SM00432">
    <property type="entry name" value="MADS"/>
    <property type="match status" value="1"/>
</dbReference>
<dbReference type="CDD" id="cd00266">
    <property type="entry name" value="MADS_SRF_like"/>
    <property type="match status" value="1"/>
</dbReference>
<keyword evidence="5" id="KW-0804">Transcription</keyword>
<evidence type="ECO:0000313" key="8">
    <source>
        <dbReference type="EMBL" id="WMV33816.1"/>
    </source>
</evidence>
<protein>
    <recommendedName>
        <fullName evidence="7">MADS-box domain-containing protein</fullName>
    </recommendedName>
</protein>
<keyword evidence="4" id="KW-0238">DNA-binding</keyword>
<dbReference type="PANTHER" id="PTHR31951">
    <property type="entry name" value="BIFUNCTIONAL INHIBITOR/LIPID-TRANSFER PROTEIN/SEED STORAGE 2S ALBUMIN SUPERFAMILY PROTEIN-RELATED"/>
    <property type="match status" value="1"/>
</dbReference>
<dbReference type="Pfam" id="PF00319">
    <property type="entry name" value="SRF-TF"/>
    <property type="match status" value="1"/>
</dbReference>
<dbReference type="PROSITE" id="PS50066">
    <property type="entry name" value="MADS_BOX_2"/>
    <property type="match status" value="1"/>
</dbReference>
<evidence type="ECO:0000313" key="9">
    <source>
        <dbReference type="Proteomes" id="UP001234989"/>
    </source>
</evidence>
<dbReference type="Proteomes" id="UP001234989">
    <property type="component" value="Chromosome 6"/>
</dbReference>
<comment type="subcellular location">
    <subcellularLocation>
        <location evidence="1">Nucleus</location>
    </subcellularLocation>
</comment>
<keyword evidence="3" id="KW-0805">Transcription regulation</keyword>
<proteinExistence type="predicted"/>
<organism evidence="8 9">
    <name type="scientific">Solanum verrucosum</name>
    <dbReference type="NCBI Taxonomy" id="315347"/>
    <lineage>
        <taxon>Eukaryota</taxon>
        <taxon>Viridiplantae</taxon>
        <taxon>Streptophyta</taxon>
        <taxon>Embryophyta</taxon>
        <taxon>Tracheophyta</taxon>
        <taxon>Spermatophyta</taxon>
        <taxon>Magnoliopsida</taxon>
        <taxon>eudicotyledons</taxon>
        <taxon>Gunneridae</taxon>
        <taxon>Pentapetalae</taxon>
        <taxon>asterids</taxon>
        <taxon>lamiids</taxon>
        <taxon>Solanales</taxon>
        <taxon>Solanaceae</taxon>
        <taxon>Solanoideae</taxon>
        <taxon>Solaneae</taxon>
        <taxon>Solanum</taxon>
    </lineage>
</organism>
<dbReference type="InterPro" id="IPR008502">
    <property type="entry name" value="Prolamin-like"/>
</dbReference>
<dbReference type="GO" id="GO:0046983">
    <property type="term" value="F:protein dimerization activity"/>
    <property type="evidence" value="ECO:0007669"/>
    <property type="project" value="InterPro"/>
</dbReference>
<dbReference type="Pfam" id="PF05617">
    <property type="entry name" value="Prolamin_like"/>
    <property type="match status" value="1"/>
</dbReference>
<dbReference type="InterPro" id="IPR002100">
    <property type="entry name" value="TF_MADSbox"/>
</dbReference>
<dbReference type="GO" id="GO:0000981">
    <property type="term" value="F:DNA-binding transcription factor activity, RNA polymerase II-specific"/>
    <property type="evidence" value="ECO:0007669"/>
    <property type="project" value="InterPro"/>
</dbReference>
<accession>A0AAF0TV59</accession>
<name>A0AAF0TV59_SOLVR</name>
<evidence type="ECO:0000259" key="7">
    <source>
        <dbReference type="PROSITE" id="PS50066"/>
    </source>
</evidence>
<evidence type="ECO:0000256" key="3">
    <source>
        <dbReference type="ARBA" id="ARBA00023015"/>
    </source>
</evidence>
<keyword evidence="9" id="KW-1185">Reference proteome</keyword>
<reference evidence="8" key="1">
    <citation type="submission" date="2023-08" db="EMBL/GenBank/DDBJ databases">
        <title>A de novo genome assembly of Solanum verrucosum Schlechtendal, a Mexican diploid species geographically isolated from the other diploid A-genome species in potato relatives.</title>
        <authorList>
            <person name="Hosaka K."/>
        </authorList>
    </citation>
    <scope>NUCLEOTIDE SEQUENCE</scope>
    <source>
        <tissue evidence="8">Young leaves</tissue>
    </source>
</reference>
<dbReference type="GO" id="GO:0005634">
    <property type="term" value="C:nucleus"/>
    <property type="evidence" value="ECO:0007669"/>
    <property type="project" value="UniProtKB-SubCell"/>
</dbReference>
<keyword evidence="2" id="KW-0732">Signal</keyword>
<dbReference type="SUPFAM" id="SSF55455">
    <property type="entry name" value="SRF-like"/>
    <property type="match status" value="1"/>
</dbReference>